<dbReference type="AlphaFoldDB" id="A0A2G4F1T9"/>
<dbReference type="Proteomes" id="UP000226442">
    <property type="component" value="Unassembled WGS sequence"/>
</dbReference>
<comment type="caution">
    <text evidence="1">The sequence shown here is derived from an EMBL/GenBank/DDBJ whole genome shotgun (WGS) entry which is preliminary data.</text>
</comment>
<proteinExistence type="predicted"/>
<dbReference type="RefSeq" id="WP_096830353.1">
    <property type="nucleotide sequence ID" value="NZ_NXIB02000044.1"/>
</dbReference>
<evidence type="ECO:0000313" key="2">
    <source>
        <dbReference type="Proteomes" id="UP000226442"/>
    </source>
</evidence>
<organism evidence="1 2">
    <name type="scientific">Tychonema bourrellyi FEM_GT703</name>
    <dbReference type="NCBI Taxonomy" id="2040638"/>
    <lineage>
        <taxon>Bacteria</taxon>
        <taxon>Bacillati</taxon>
        <taxon>Cyanobacteriota</taxon>
        <taxon>Cyanophyceae</taxon>
        <taxon>Oscillatoriophycideae</taxon>
        <taxon>Oscillatoriales</taxon>
        <taxon>Microcoleaceae</taxon>
        <taxon>Tychonema</taxon>
    </lineage>
</organism>
<evidence type="ECO:0000313" key="1">
    <source>
        <dbReference type="EMBL" id="PHX55708.1"/>
    </source>
</evidence>
<protein>
    <submittedName>
        <fullName evidence="1">DUF3143 domain-containing protein</fullName>
    </submittedName>
</protein>
<accession>A0A2G4F1T9</accession>
<dbReference type="Pfam" id="PF11341">
    <property type="entry name" value="DUF3143"/>
    <property type="match status" value="1"/>
</dbReference>
<gene>
    <name evidence="1" type="ORF">CP500_009445</name>
</gene>
<dbReference type="InterPro" id="IPR021489">
    <property type="entry name" value="DUF3143"/>
</dbReference>
<dbReference type="OrthoDB" id="487334at2"/>
<reference evidence="1" key="1">
    <citation type="submission" date="2017-10" db="EMBL/GenBank/DDBJ databases">
        <title>Draft genome sequence of the planktic cyanobacteria Tychonema bourrellyi isolated from alpine lentic freshwater.</title>
        <authorList>
            <person name="Tett A."/>
            <person name="Armanini F."/>
            <person name="Asnicar F."/>
            <person name="Boscaini A."/>
            <person name="Pasolli E."/>
            <person name="Zolfo M."/>
            <person name="Donati C."/>
            <person name="Salmaso N."/>
            <person name="Segata N."/>
        </authorList>
    </citation>
    <scope>NUCLEOTIDE SEQUENCE</scope>
    <source>
        <strain evidence="1">FEM_GT703</strain>
    </source>
</reference>
<dbReference type="PANTHER" id="PTHR35765:SF2">
    <property type="entry name" value="OS05G0569200 PROTEIN"/>
    <property type="match status" value="1"/>
</dbReference>
<dbReference type="EMBL" id="NXIB02000044">
    <property type="protein sequence ID" value="PHX55708.1"/>
    <property type="molecule type" value="Genomic_DNA"/>
</dbReference>
<sequence>MTLPSADTPLYNHPLPEIEKWLKSRGCEQNRRELHCWNIDRPAWKAELALEIDQLTIRYINAGNDGQDIERFFKYSLSRQDIEAAVFSGP</sequence>
<keyword evidence="2" id="KW-1185">Reference proteome</keyword>
<dbReference type="PANTHER" id="PTHR35765">
    <property type="entry name" value="OS05G0569200 PROTEIN"/>
    <property type="match status" value="1"/>
</dbReference>
<name>A0A2G4F1T9_9CYAN</name>